<comment type="caution">
    <text evidence="2">The sequence shown here is derived from an EMBL/GenBank/DDBJ whole genome shotgun (WGS) entry which is preliminary data.</text>
</comment>
<name>A0AAW9D4H8_BURTH</name>
<reference evidence="2" key="1">
    <citation type="submission" date="2018-08" db="EMBL/GenBank/DDBJ databases">
        <title>Identification of Burkholderia cepacia strains that express a Burkholderia pseudomallei-like capsular polysaccharide.</title>
        <authorList>
            <person name="Burtnick M.N."/>
            <person name="Vongsouvath M."/>
            <person name="Newton P."/>
            <person name="Wuthiekanun V."/>
            <person name="Limmathurotsakul D."/>
            <person name="Brett P.J."/>
            <person name="Chantratita N."/>
            <person name="Dance D.A."/>
        </authorList>
    </citation>
    <scope>NUCLEOTIDE SEQUENCE</scope>
    <source>
        <strain evidence="2">SBXCC001</strain>
    </source>
</reference>
<accession>A0AAW9D4H8</accession>
<evidence type="ECO:0000313" key="3">
    <source>
        <dbReference type="Proteomes" id="UP001272137"/>
    </source>
</evidence>
<evidence type="ECO:0000313" key="2">
    <source>
        <dbReference type="EMBL" id="MDW9256855.1"/>
    </source>
</evidence>
<feature type="region of interest" description="Disordered" evidence="1">
    <location>
        <begin position="1"/>
        <end position="51"/>
    </location>
</feature>
<dbReference type="Proteomes" id="UP001272137">
    <property type="component" value="Unassembled WGS sequence"/>
</dbReference>
<protein>
    <submittedName>
        <fullName evidence="2">Uncharacterized protein</fullName>
    </submittedName>
</protein>
<feature type="compositionally biased region" description="Basic residues" evidence="1">
    <location>
        <begin position="1"/>
        <end position="10"/>
    </location>
</feature>
<feature type="compositionally biased region" description="Basic residues" evidence="1">
    <location>
        <begin position="37"/>
        <end position="51"/>
    </location>
</feature>
<evidence type="ECO:0000256" key="1">
    <source>
        <dbReference type="SAM" id="MobiDB-lite"/>
    </source>
</evidence>
<proteinExistence type="predicted"/>
<feature type="compositionally biased region" description="Basic and acidic residues" evidence="1">
    <location>
        <begin position="11"/>
        <end position="20"/>
    </location>
</feature>
<organism evidence="2 3">
    <name type="scientific">Burkholderia thailandensis</name>
    <dbReference type="NCBI Taxonomy" id="57975"/>
    <lineage>
        <taxon>Bacteria</taxon>
        <taxon>Pseudomonadati</taxon>
        <taxon>Pseudomonadota</taxon>
        <taxon>Betaproteobacteria</taxon>
        <taxon>Burkholderiales</taxon>
        <taxon>Burkholderiaceae</taxon>
        <taxon>Burkholderia</taxon>
        <taxon>pseudomallei group</taxon>
    </lineage>
</organism>
<dbReference type="EMBL" id="QXCT01000002">
    <property type="protein sequence ID" value="MDW9256855.1"/>
    <property type="molecule type" value="Genomic_DNA"/>
</dbReference>
<gene>
    <name evidence="2" type="ORF">C7S16_1320</name>
</gene>
<dbReference type="AlphaFoldDB" id="A0AAW9D4H8"/>
<sequence>MKGRRGVGGRRQREGHEEMKTLGTHDGAHCRPNGNVGRRRRATNRMRGARW</sequence>